<keyword evidence="2" id="KW-1185">Reference proteome</keyword>
<organism evidence="1 2">
    <name type="scientific">Bacillus mesophilus</name>
    <dbReference type="NCBI Taxonomy" id="1808955"/>
    <lineage>
        <taxon>Bacteria</taxon>
        <taxon>Bacillati</taxon>
        <taxon>Bacillota</taxon>
        <taxon>Bacilli</taxon>
        <taxon>Bacillales</taxon>
        <taxon>Bacillaceae</taxon>
        <taxon>Bacillus</taxon>
    </lineage>
</organism>
<reference evidence="1 2" key="1">
    <citation type="submission" date="2020-02" db="EMBL/GenBank/DDBJ databases">
        <title>Bacillus aquiflavi sp. nov., isolated from yellow water of strong flavor Chinese baijiu in Yibin region of China.</title>
        <authorList>
            <person name="Xie J."/>
        </authorList>
    </citation>
    <scope>NUCLEOTIDE SEQUENCE [LARGE SCALE GENOMIC DNA]</scope>
    <source>
        <strain evidence="1 2">SA4</strain>
    </source>
</reference>
<gene>
    <name evidence="1" type="ORF">G4D63_21440</name>
</gene>
<evidence type="ECO:0000313" key="2">
    <source>
        <dbReference type="Proteomes" id="UP000481043"/>
    </source>
</evidence>
<dbReference type="Proteomes" id="UP000481043">
    <property type="component" value="Unassembled WGS sequence"/>
</dbReference>
<proteinExistence type="predicted"/>
<dbReference type="AlphaFoldDB" id="A0A6M0QDH8"/>
<evidence type="ECO:0000313" key="1">
    <source>
        <dbReference type="EMBL" id="NEY74257.1"/>
    </source>
</evidence>
<name>A0A6M0QDH8_9BACI</name>
<dbReference type="EMBL" id="JAAIWM010000019">
    <property type="protein sequence ID" value="NEY74257.1"/>
    <property type="molecule type" value="Genomic_DNA"/>
</dbReference>
<comment type="caution">
    <text evidence="1">The sequence shown here is derived from an EMBL/GenBank/DDBJ whole genome shotgun (WGS) entry which is preliminary data.</text>
</comment>
<accession>A0A6M0QDH8</accession>
<sequence length="301" mass="35817">MNNPDYDYLWKDVITSLFEEFLLFFSPDLYERVDFSVQHEFLEQELLTIIPDSNSNKRTSDKLVKLHLKDGNEQWVYIHIEVQGDYRKDFPKRMFQSFYRIMDLYDQPVYAIALFTDERASYNKNQYYYEFLETKVTYHYNTFRIASQTETTLLQSQNPFALAILAGLYAIKSKKNKDMKYHFKRHLMRILFQDKMKEDSIKRENISKLFLFIDKIIIMPYEQEIALIQEIELLVEKEGSVVGLSIEDTVLGQYLLNKAREKAKIEERQEVAEKLIKLNVSVETIIEATGLSKEEVEKLKD</sequence>
<protein>
    <recommendedName>
        <fullName evidence="3">Transposase (putative) YhgA-like domain-containing protein</fullName>
    </recommendedName>
</protein>
<evidence type="ECO:0008006" key="3">
    <source>
        <dbReference type="Google" id="ProtNLM"/>
    </source>
</evidence>
<dbReference type="RefSeq" id="WP_163182121.1">
    <property type="nucleotide sequence ID" value="NZ_JAAIWM010000019.1"/>
</dbReference>